<proteinExistence type="predicted"/>
<dbReference type="KEGG" id="lpv:HYN51_13035"/>
<evidence type="ECO:0000259" key="2">
    <source>
        <dbReference type="Pfam" id="PF18593"/>
    </source>
</evidence>
<reference evidence="3 4" key="1">
    <citation type="journal article" date="2019" name="Int. J. Syst. Evol. Microbiol.">
        <title>Limnobaculum parvum gen. nov., sp. nov., isolated from a freshwater lake.</title>
        <authorList>
            <person name="Baek C."/>
            <person name="Shin S.K."/>
            <person name="Yi H."/>
        </authorList>
    </citation>
    <scope>NUCLEOTIDE SEQUENCE [LARGE SCALE GENOMIC DNA]</scope>
    <source>
        <strain evidence="3 4">HYN0051</strain>
    </source>
</reference>
<protein>
    <recommendedName>
        <fullName evidence="2">CdiI immunity protein domain-containing protein</fullName>
    </recommendedName>
</protein>
<dbReference type="OrthoDB" id="3786912at2"/>
<evidence type="ECO:0000256" key="1">
    <source>
        <dbReference type="SAM" id="Coils"/>
    </source>
</evidence>
<keyword evidence="1" id="KW-0175">Coiled coil</keyword>
<sequence>MKTENINYLLSAYFHQDWRCEAQNDDEIIMHFKKAETQQTINELKEELNSLLASNQELTREFIIENDGYYNPEYGGLTIREWLARLLQLLN</sequence>
<dbReference type="AlphaFoldDB" id="A0A2Y9U084"/>
<dbReference type="InterPro" id="IPR041129">
    <property type="entry name" value="CdiI_2"/>
</dbReference>
<dbReference type="RefSeq" id="WP_108901438.1">
    <property type="nucleotide sequence ID" value="NZ_CP029185.2"/>
</dbReference>
<name>A0A2Y9U084_9GAMM</name>
<dbReference type="EMBL" id="CP029185">
    <property type="protein sequence ID" value="AWH89393.1"/>
    <property type="molecule type" value="Genomic_DNA"/>
</dbReference>
<dbReference type="Proteomes" id="UP000244908">
    <property type="component" value="Chromosome"/>
</dbReference>
<feature type="domain" description="CdiI immunity protein" evidence="2">
    <location>
        <begin position="3"/>
        <end position="89"/>
    </location>
</feature>
<organism evidence="3 4">
    <name type="scientific">Limnobaculum parvum</name>
    <dbReference type="NCBI Taxonomy" id="2172103"/>
    <lineage>
        <taxon>Bacteria</taxon>
        <taxon>Pseudomonadati</taxon>
        <taxon>Pseudomonadota</taxon>
        <taxon>Gammaproteobacteria</taxon>
        <taxon>Enterobacterales</taxon>
        <taxon>Budviciaceae</taxon>
        <taxon>Limnobaculum</taxon>
    </lineage>
</organism>
<gene>
    <name evidence="3" type="ORF">HYN51_13035</name>
</gene>
<evidence type="ECO:0000313" key="4">
    <source>
        <dbReference type="Proteomes" id="UP000244908"/>
    </source>
</evidence>
<feature type="coiled-coil region" evidence="1">
    <location>
        <begin position="34"/>
        <end position="61"/>
    </location>
</feature>
<dbReference type="Pfam" id="PF18593">
    <property type="entry name" value="CdiI_2"/>
    <property type="match status" value="1"/>
</dbReference>
<evidence type="ECO:0000313" key="3">
    <source>
        <dbReference type="EMBL" id="AWH89393.1"/>
    </source>
</evidence>
<accession>A0A2Y9U084</accession>
<keyword evidence="4" id="KW-1185">Reference proteome</keyword>